<dbReference type="GO" id="GO:0044545">
    <property type="term" value="C:NSL complex"/>
    <property type="evidence" value="ECO:0007669"/>
    <property type="project" value="TreeGrafter"/>
</dbReference>
<feature type="region of interest" description="Disordered" evidence="1">
    <location>
        <begin position="46"/>
        <end position="81"/>
    </location>
</feature>
<dbReference type="PANTHER" id="PTHR22443">
    <property type="entry name" value="NON-SPECIFIC LETHAL 1, ISOFORM M"/>
    <property type="match status" value="1"/>
</dbReference>
<evidence type="ECO:0000313" key="3">
    <source>
        <dbReference type="RefSeq" id="XP_026547053.1"/>
    </source>
</evidence>
<protein>
    <submittedName>
        <fullName evidence="3">KAT8 regulatory NSL complex subunit 1-like</fullName>
    </submittedName>
</protein>
<dbReference type="AlphaFoldDB" id="A0A6J1W2G2"/>
<sequence length="270" mass="29450">MERAAIICRWTWLQAQVLDLEYRIRQQTDVYKQLRANKGPVILGSLQQEDGLKPPSRLASPAGGMNSRKSPVLPPSSPHLKVPAGPSPCIPSYLLQNAEKQNSHLTQSLRNLVCQNHSCARINGSPEPPKACPSPDQVNGISNCLSTCATSGSSAEGPAAEWHLKKPPLVNHSLPGVASALDNSCVAARIRPICRYKKRRLVRLSSITHLNRKPPKPLSLKCTCEQPNSCILCNFKASLPTLDPEAMSLEERIALLDSGFHPILSFPHGE</sequence>
<reference evidence="3" key="1">
    <citation type="submission" date="2025-08" db="UniProtKB">
        <authorList>
            <consortium name="RefSeq"/>
        </authorList>
    </citation>
    <scope>IDENTIFICATION</scope>
</reference>
<dbReference type="RefSeq" id="XP_026547053.1">
    <property type="nucleotide sequence ID" value="XM_026691268.1"/>
</dbReference>
<evidence type="ECO:0000313" key="2">
    <source>
        <dbReference type="Proteomes" id="UP000504612"/>
    </source>
</evidence>
<proteinExistence type="predicted"/>
<dbReference type="InterPro" id="IPR026180">
    <property type="entry name" value="NSL1"/>
</dbReference>
<dbReference type="GeneID" id="113428731"/>
<dbReference type="GO" id="GO:0035035">
    <property type="term" value="F:histone acetyltransferase binding"/>
    <property type="evidence" value="ECO:0007669"/>
    <property type="project" value="TreeGrafter"/>
</dbReference>
<accession>A0A6J1W2G2</accession>
<dbReference type="PANTHER" id="PTHR22443:SF17">
    <property type="entry name" value="KAT8 REGULATORY NSL COMPLEX SUBUNIT 1-LIKE"/>
    <property type="match status" value="1"/>
</dbReference>
<dbReference type="Proteomes" id="UP000504612">
    <property type="component" value="Unplaced"/>
</dbReference>
<name>A0A6J1W2G2_9SAUR</name>
<evidence type="ECO:0000256" key="1">
    <source>
        <dbReference type="SAM" id="MobiDB-lite"/>
    </source>
</evidence>
<organism evidence="2 3">
    <name type="scientific">Notechis scutatus</name>
    <name type="common">mainland tiger snake</name>
    <dbReference type="NCBI Taxonomy" id="8663"/>
    <lineage>
        <taxon>Eukaryota</taxon>
        <taxon>Metazoa</taxon>
        <taxon>Chordata</taxon>
        <taxon>Craniata</taxon>
        <taxon>Vertebrata</taxon>
        <taxon>Euteleostomi</taxon>
        <taxon>Lepidosauria</taxon>
        <taxon>Squamata</taxon>
        <taxon>Bifurcata</taxon>
        <taxon>Unidentata</taxon>
        <taxon>Episquamata</taxon>
        <taxon>Toxicofera</taxon>
        <taxon>Serpentes</taxon>
        <taxon>Colubroidea</taxon>
        <taxon>Elapidae</taxon>
        <taxon>Hydrophiinae</taxon>
        <taxon>Notechis</taxon>
    </lineage>
</organism>
<dbReference type="KEGG" id="nss:113428731"/>
<keyword evidence="2" id="KW-1185">Reference proteome</keyword>
<gene>
    <name evidence="3" type="primary">LOC113428731</name>
</gene>